<dbReference type="Gene3D" id="3.30.70.1270">
    <property type="entry name" value="Api92-like domains"/>
    <property type="match status" value="1"/>
</dbReference>
<evidence type="ECO:0000313" key="2">
    <source>
        <dbReference type="EMBL" id="SVC54604.1"/>
    </source>
</evidence>
<accession>A0A382N041</accession>
<name>A0A382N041_9ZZZZ</name>
<reference evidence="2" key="1">
    <citation type="submission" date="2018-05" db="EMBL/GenBank/DDBJ databases">
        <authorList>
            <person name="Lanie J.A."/>
            <person name="Ng W.-L."/>
            <person name="Kazmierczak K.M."/>
            <person name="Andrzejewski T.M."/>
            <person name="Davidsen T.M."/>
            <person name="Wayne K.J."/>
            <person name="Tettelin H."/>
            <person name="Glass J.I."/>
            <person name="Rusch D."/>
            <person name="Podicherti R."/>
            <person name="Tsui H.-C.T."/>
            <person name="Winkler M.E."/>
        </authorList>
    </citation>
    <scope>NUCLEOTIDE SEQUENCE</scope>
</reference>
<organism evidence="2">
    <name type="scientific">marine metagenome</name>
    <dbReference type="NCBI Taxonomy" id="408172"/>
    <lineage>
        <taxon>unclassified sequences</taxon>
        <taxon>metagenomes</taxon>
        <taxon>ecological metagenomes</taxon>
    </lineage>
</organism>
<dbReference type="EMBL" id="UINC01097142">
    <property type="protein sequence ID" value="SVC54604.1"/>
    <property type="molecule type" value="Genomic_DNA"/>
</dbReference>
<evidence type="ECO:0000259" key="1">
    <source>
        <dbReference type="Pfam" id="PF18406"/>
    </source>
</evidence>
<feature type="domain" description="YubB ferredoxin-like" evidence="1">
    <location>
        <begin position="153"/>
        <end position="224"/>
    </location>
</feature>
<proteinExistence type="predicted"/>
<gene>
    <name evidence="2" type="ORF">METZ01_LOCUS307458</name>
</gene>
<protein>
    <recommendedName>
        <fullName evidence="1">YubB ferredoxin-like domain-containing protein</fullName>
    </recommendedName>
</protein>
<dbReference type="AlphaFoldDB" id="A0A382N041"/>
<dbReference type="InterPro" id="IPR041329">
    <property type="entry name" value="YubB_C"/>
</dbReference>
<dbReference type="Pfam" id="PF18406">
    <property type="entry name" value="DUF1281_C"/>
    <property type="match status" value="1"/>
</dbReference>
<sequence length="270" mass="30606">MPNWCTNRLIVIDERSPGNGRELEKFVNAITCDGDTSGGWPSTVEDHEHDLTLPYPTPEILLGTRSPKQTVEQVEEMRAKRDAGEMKAHENYIGETQDGSWCTDEYLQEQLDQIKQGDEAHAETGFHSWYDWNIAHWSTKWSPDVHEVLVDVGDDLSTATVSYQTAWGPSEALIAKLSKLFPALTFVESYIEEGMCFWGANVYIEGEQRHSHYGHEDEVMDSLQEKYGKVMDGQDADEEDRMMIAITERWQGLMDRAETDALSIAAVLNA</sequence>